<evidence type="ECO:0000256" key="2">
    <source>
        <dbReference type="ARBA" id="ARBA00022801"/>
    </source>
</evidence>
<dbReference type="SUPFAM" id="SSF55811">
    <property type="entry name" value="Nudix"/>
    <property type="match status" value="1"/>
</dbReference>
<evidence type="ECO:0000256" key="1">
    <source>
        <dbReference type="ARBA" id="ARBA00001946"/>
    </source>
</evidence>
<dbReference type="Gene3D" id="3.90.79.10">
    <property type="entry name" value="Nucleoside Triphosphate Pyrophosphohydrolase"/>
    <property type="match status" value="1"/>
</dbReference>
<dbReference type="AlphaFoldDB" id="A0A841R4S9"/>
<gene>
    <name evidence="6" type="ORF">HNR45_000582</name>
</gene>
<dbReference type="GO" id="GO:0035539">
    <property type="term" value="F:8-oxo-7,8-dihydrodeoxyguanosine triphosphate pyrophosphatase activity"/>
    <property type="evidence" value="ECO:0007669"/>
    <property type="project" value="UniProtKB-EC"/>
</dbReference>
<dbReference type="InterPro" id="IPR020476">
    <property type="entry name" value="Nudix_hydrolase"/>
</dbReference>
<dbReference type="GeneID" id="93485855"/>
<keyword evidence="3" id="KW-0460">Magnesium</keyword>
<evidence type="ECO:0000313" key="6">
    <source>
        <dbReference type="EMBL" id="MBB6477552.1"/>
    </source>
</evidence>
<dbReference type="PANTHER" id="PTHR43046:SF12">
    <property type="entry name" value="GDP-MANNOSE MANNOSYL HYDROLASE"/>
    <property type="match status" value="1"/>
</dbReference>
<accession>A0A841R4S9</accession>
<evidence type="ECO:0000256" key="3">
    <source>
        <dbReference type="ARBA" id="ARBA00022842"/>
    </source>
</evidence>
<reference evidence="6 7" key="1">
    <citation type="submission" date="2020-08" db="EMBL/GenBank/DDBJ databases">
        <title>Genomic Encyclopedia of Type Strains, Phase IV (KMG-IV): sequencing the most valuable type-strain genomes for metagenomic binning, comparative biology and taxonomic classification.</title>
        <authorList>
            <person name="Goeker M."/>
        </authorList>
    </citation>
    <scope>NUCLEOTIDE SEQUENCE [LARGE SCALE GENOMIC DNA]</scope>
    <source>
        <strain evidence="6 7">DSM 21255</strain>
    </source>
</reference>
<organism evidence="6 7">
    <name type="scientific">Negativicoccus succinicivorans</name>
    <dbReference type="NCBI Taxonomy" id="620903"/>
    <lineage>
        <taxon>Bacteria</taxon>
        <taxon>Bacillati</taxon>
        <taxon>Bacillota</taxon>
        <taxon>Negativicutes</taxon>
        <taxon>Veillonellales</taxon>
        <taxon>Veillonellaceae</taxon>
        <taxon>Negativicoccus</taxon>
    </lineage>
</organism>
<protein>
    <submittedName>
        <fullName evidence="6">8-oxo-dGTP diphosphatase</fullName>
        <ecNumber evidence="6">3.6.1.55</ecNumber>
    </submittedName>
</protein>
<keyword evidence="7" id="KW-1185">Reference proteome</keyword>
<evidence type="ECO:0000256" key="4">
    <source>
        <dbReference type="RuleBase" id="RU003476"/>
    </source>
</evidence>
<dbReference type="PANTHER" id="PTHR43046">
    <property type="entry name" value="GDP-MANNOSE MANNOSYL HYDROLASE"/>
    <property type="match status" value="1"/>
</dbReference>
<sequence length="154" mass="17656">MQRKQPRQRTMGMSVKAIIWHRGRILILQKNDRPGRHPWEFPGGGLEFGEDFAAALRREVREETGLAVEILGPVGLWNFRRHLGRPLTGVMFICRADTEEVTLSFEHLAYRWVRPEELAEYPLHASLRKALAQIRPAQLAQAAKLAQQLVGENK</sequence>
<comment type="cofactor">
    <cofactor evidence="1">
        <name>Mg(2+)</name>
        <dbReference type="ChEBI" id="CHEBI:18420"/>
    </cofactor>
</comment>
<dbReference type="Proteomes" id="UP000591941">
    <property type="component" value="Unassembled WGS sequence"/>
</dbReference>
<dbReference type="RefSeq" id="WP_024048616.1">
    <property type="nucleotide sequence ID" value="NZ_CABWNB010000003.1"/>
</dbReference>
<dbReference type="EMBL" id="JACHHI010000002">
    <property type="protein sequence ID" value="MBB6477552.1"/>
    <property type="molecule type" value="Genomic_DNA"/>
</dbReference>
<proteinExistence type="inferred from homology"/>
<dbReference type="CDD" id="cd04699">
    <property type="entry name" value="NUDIX_MutT_Nudt1"/>
    <property type="match status" value="1"/>
</dbReference>
<dbReference type="InterPro" id="IPR015797">
    <property type="entry name" value="NUDIX_hydrolase-like_dom_sf"/>
</dbReference>
<dbReference type="PRINTS" id="PR00502">
    <property type="entry name" value="NUDIXFAMILY"/>
</dbReference>
<dbReference type="EC" id="3.6.1.55" evidence="6"/>
<feature type="domain" description="Nudix hydrolase" evidence="5">
    <location>
        <begin position="6"/>
        <end position="135"/>
    </location>
</feature>
<dbReference type="Pfam" id="PF00293">
    <property type="entry name" value="NUDIX"/>
    <property type="match status" value="1"/>
</dbReference>
<name>A0A841R4S9_9FIRM</name>
<dbReference type="InterPro" id="IPR000086">
    <property type="entry name" value="NUDIX_hydrolase_dom"/>
</dbReference>
<comment type="similarity">
    <text evidence="4">Belongs to the Nudix hydrolase family.</text>
</comment>
<dbReference type="PROSITE" id="PS00893">
    <property type="entry name" value="NUDIX_BOX"/>
    <property type="match status" value="1"/>
</dbReference>
<comment type="caution">
    <text evidence="6">The sequence shown here is derived from an EMBL/GenBank/DDBJ whole genome shotgun (WGS) entry which is preliminary data.</text>
</comment>
<dbReference type="PROSITE" id="PS51462">
    <property type="entry name" value="NUDIX"/>
    <property type="match status" value="1"/>
</dbReference>
<evidence type="ECO:0000259" key="5">
    <source>
        <dbReference type="PROSITE" id="PS51462"/>
    </source>
</evidence>
<keyword evidence="2 4" id="KW-0378">Hydrolase</keyword>
<evidence type="ECO:0000313" key="7">
    <source>
        <dbReference type="Proteomes" id="UP000591941"/>
    </source>
</evidence>
<dbReference type="InterPro" id="IPR020084">
    <property type="entry name" value="NUDIX_hydrolase_CS"/>
</dbReference>